<dbReference type="InterPro" id="IPR001451">
    <property type="entry name" value="Hexapep"/>
</dbReference>
<dbReference type="CDD" id="cd04647">
    <property type="entry name" value="LbH_MAT_like"/>
    <property type="match status" value="1"/>
</dbReference>
<dbReference type="EC" id="2.3.1.79" evidence="4"/>
<evidence type="ECO:0000256" key="2">
    <source>
        <dbReference type="ARBA" id="ARBA00022737"/>
    </source>
</evidence>
<dbReference type="RefSeq" id="WP_126372987.1">
    <property type="nucleotide sequence ID" value="NZ_LR134167.1"/>
</dbReference>
<protein>
    <submittedName>
        <fullName evidence="4">Maltose O-acetyltransferase</fullName>
        <ecNumber evidence="4">2.3.1.79</ecNumber>
    </submittedName>
</protein>
<evidence type="ECO:0000256" key="3">
    <source>
        <dbReference type="ARBA" id="ARBA00023315"/>
    </source>
</evidence>
<dbReference type="PANTHER" id="PTHR23416">
    <property type="entry name" value="SIALIC ACID SYNTHASE-RELATED"/>
    <property type="match status" value="1"/>
</dbReference>
<dbReference type="KEGG" id="avt:NCTC3438_01785"/>
<dbReference type="Proteomes" id="UP000268198">
    <property type="component" value="Chromosome"/>
</dbReference>
<keyword evidence="3 4" id="KW-0012">Acyltransferase</keyword>
<evidence type="ECO:0000313" key="5">
    <source>
        <dbReference type="Proteomes" id="UP000268198"/>
    </source>
</evidence>
<dbReference type="PANTHER" id="PTHR23416:SF78">
    <property type="entry name" value="LIPOPOLYSACCHARIDE BIOSYNTHESIS O-ACETYL TRANSFERASE WBBJ-RELATED"/>
    <property type="match status" value="1"/>
</dbReference>
<sequence length="184" mass="20741">MIKKVIRLSSPFFIFILQAFYKREYLCDKYFKNTLMGYRWAFRSIFIKNILRLSRPYPFPTALTCNISNPNNIIFDYDDLHNFQSEGTYFQNFSASIYIGKGSFIAKNVGIITANHDFNDLTKHLPGKDVVIGERCWIGMNAVILPGVHLANGTIVGAGSIVTKSVLEENVVIAGNPAVKISSY</sequence>
<gene>
    <name evidence="4" type="primary">maa</name>
    <name evidence="4" type="ORF">NCTC3438_01785</name>
</gene>
<dbReference type="AlphaFoldDB" id="A0A3S4H079"/>
<name>A0A3S4H079_AVIVO</name>
<accession>A0A3S4H079</accession>
<organism evidence="4 5">
    <name type="scientific">Avibacterium volantium</name>
    <name type="common">Pasteurella volantium</name>
    <dbReference type="NCBI Taxonomy" id="762"/>
    <lineage>
        <taxon>Bacteria</taxon>
        <taxon>Pseudomonadati</taxon>
        <taxon>Pseudomonadota</taxon>
        <taxon>Gammaproteobacteria</taxon>
        <taxon>Pasteurellales</taxon>
        <taxon>Pasteurellaceae</taxon>
        <taxon>Avibacterium</taxon>
    </lineage>
</organism>
<dbReference type="PROSITE" id="PS00101">
    <property type="entry name" value="HEXAPEP_TRANSFERASES"/>
    <property type="match status" value="1"/>
</dbReference>
<dbReference type="SUPFAM" id="SSF51161">
    <property type="entry name" value="Trimeric LpxA-like enzymes"/>
    <property type="match status" value="1"/>
</dbReference>
<keyword evidence="5" id="KW-1185">Reference proteome</keyword>
<dbReference type="Gene3D" id="2.160.10.10">
    <property type="entry name" value="Hexapeptide repeat proteins"/>
    <property type="match status" value="1"/>
</dbReference>
<keyword evidence="2" id="KW-0677">Repeat</keyword>
<keyword evidence="1 4" id="KW-0808">Transferase</keyword>
<dbReference type="GO" id="GO:0008925">
    <property type="term" value="F:maltose O-acetyltransferase activity"/>
    <property type="evidence" value="ECO:0007669"/>
    <property type="project" value="UniProtKB-EC"/>
</dbReference>
<dbReference type="Pfam" id="PF00132">
    <property type="entry name" value="Hexapep"/>
    <property type="match status" value="1"/>
</dbReference>
<reference evidence="4 5" key="1">
    <citation type="submission" date="2018-12" db="EMBL/GenBank/DDBJ databases">
        <authorList>
            <consortium name="Pathogen Informatics"/>
        </authorList>
    </citation>
    <scope>NUCLEOTIDE SEQUENCE [LARGE SCALE GENOMIC DNA]</scope>
    <source>
        <strain evidence="4 5">NCTC3438</strain>
    </source>
</reference>
<dbReference type="OrthoDB" id="9815592at2"/>
<evidence type="ECO:0000256" key="1">
    <source>
        <dbReference type="ARBA" id="ARBA00022679"/>
    </source>
</evidence>
<dbReference type="InterPro" id="IPR051159">
    <property type="entry name" value="Hexapeptide_acetyltransf"/>
</dbReference>
<evidence type="ECO:0000313" key="4">
    <source>
        <dbReference type="EMBL" id="VEB24922.1"/>
    </source>
</evidence>
<proteinExistence type="predicted"/>
<dbReference type="InterPro" id="IPR011004">
    <property type="entry name" value="Trimer_LpxA-like_sf"/>
</dbReference>
<dbReference type="InterPro" id="IPR018357">
    <property type="entry name" value="Hexapep_transf_CS"/>
</dbReference>
<dbReference type="EMBL" id="LR134167">
    <property type="protein sequence ID" value="VEB24922.1"/>
    <property type="molecule type" value="Genomic_DNA"/>
</dbReference>